<name>A0A421EZD7_9STRA</name>
<gene>
    <name evidence="3" type="ORF">BBI17_000727</name>
    <name evidence="4" type="ORF">BBO99_00003215</name>
    <name evidence="1" type="ORF">JM16_003233</name>
    <name evidence="2" type="ORF">JM18_003337</name>
</gene>
<proteinExistence type="predicted"/>
<evidence type="ECO:0000313" key="1">
    <source>
        <dbReference type="EMBL" id="KAG2525262.1"/>
    </source>
</evidence>
<sequence length="258" mass="29087">MRNAKLWIENHFTYLHVVDEMSGFFPQTITPIIPLTKELESLFEFLAHQKPSLATSDREFNELAQLSEKELDAKIRELENWNFRLNLDEGVSQHESKLKAKLKLAVHVVDVLVQTAPRWTQAEGSVWVTEAARNVRFQDVRRDIRPEVSVDDTAVGRDVKWKAAAKWMLVGDSVELMAAANAVRLLSVQRRMSEEDSVQLMAEANAALNQDAPRLTREAGSAELMEVRDDVDDATASNLLGGLRGFVQNMEGRESALC</sequence>
<dbReference type="Proteomes" id="UP000285624">
    <property type="component" value="Unassembled WGS sequence"/>
</dbReference>
<reference evidence="1" key="3">
    <citation type="submission" date="2020-06" db="EMBL/GenBank/DDBJ databases">
        <authorList>
            <person name="Studholme D.J."/>
        </authorList>
    </citation>
    <scope>NUCLEOTIDE SEQUENCE</scope>
    <source>
        <strain evidence="1">NZFS 2646</strain>
        <strain evidence="2">NZFS 3630</strain>
    </source>
</reference>
<dbReference type="AlphaFoldDB" id="A0A421EZD7"/>
<evidence type="ECO:0000313" key="2">
    <source>
        <dbReference type="EMBL" id="KAG2526949.1"/>
    </source>
</evidence>
<accession>A0A421EZD7</accession>
<dbReference type="Proteomes" id="UP000785171">
    <property type="component" value="Unassembled WGS sequence"/>
</dbReference>
<reference evidence="1" key="1">
    <citation type="journal article" date="2015" name="Genom Data">
        <title>Genome sequences of six Phytophthora species associated with forests in New Zealand.</title>
        <authorList>
            <person name="Studholme D.J."/>
            <person name="McDougal R.L."/>
            <person name="Sambles C."/>
            <person name="Hansen E."/>
            <person name="Hardy G."/>
            <person name="Grant M."/>
            <person name="Ganley R.J."/>
            <person name="Williams N.M."/>
        </authorList>
    </citation>
    <scope>NUCLEOTIDE SEQUENCE</scope>
    <source>
        <strain evidence="1">NZFS 2646</strain>
        <strain evidence="2">NZFS 3630</strain>
    </source>
</reference>
<dbReference type="EMBL" id="MBDN02000062">
    <property type="protein sequence ID" value="RLN82050.1"/>
    <property type="molecule type" value="Genomic_DNA"/>
</dbReference>
<protein>
    <submittedName>
        <fullName evidence="3">Uncharacterized protein</fullName>
    </submittedName>
</protein>
<evidence type="ECO:0000313" key="3">
    <source>
        <dbReference type="EMBL" id="RLN10986.1"/>
    </source>
</evidence>
<dbReference type="Proteomes" id="UP000792063">
    <property type="component" value="Unassembled WGS sequence"/>
</dbReference>
<evidence type="ECO:0000313" key="4">
    <source>
        <dbReference type="EMBL" id="RLN82050.1"/>
    </source>
</evidence>
<evidence type="ECO:0000313" key="6">
    <source>
        <dbReference type="Proteomes" id="UP000285883"/>
    </source>
</evidence>
<comment type="caution">
    <text evidence="3">The sequence shown here is derived from an EMBL/GenBank/DDBJ whole genome shotgun (WGS) entry which is preliminary data.</text>
</comment>
<dbReference type="Proteomes" id="UP000285883">
    <property type="component" value="Unassembled WGS sequence"/>
</dbReference>
<dbReference type="EMBL" id="JPWV03000095">
    <property type="protein sequence ID" value="KAG2525262.1"/>
    <property type="molecule type" value="Genomic_DNA"/>
</dbReference>
<evidence type="ECO:0000313" key="5">
    <source>
        <dbReference type="Proteomes" id="UP000285624"/>
    </source>
</evidence>
<dbReference type="EMBL" id="JPWU03000090">
    <property type="protein sequence ID" value="KAG2526949.1"/>
    <property type="molecule type" value="Genomic_DNA"/>
</dbReference>
<organism evidence="3 6">
    <name type="scientific">Phytophthora kernoviae</name>
    <dbReference type="NCBI Taxonomy" id="325452"/>
    <lineage>
        <taxon>Eukaryota</taxon>
        <taxon>Sar</taxon>
        <taxon>Stramenopiles</taxon>
        <taxon>Oomycota</taxon>
        <taxon>Peronosporomycetes</taxon>
        <taxon>Peronosporales</taxon>
        <taxon>Peronosporaceae</taxon>
        <taxon>Phytophthora</taxon>
    </lineage>
</organism>
<dbReference type="EMBL" id="MAYM02001761">
    <property type="protein sequence ID" value="RLN10986.1"/>
    <property type="molecule type" value="Genomic_DNA"/>
</dbReference>
<keyword evidence="5" id="KW-1185">Reference proteome</keyword>
<reference evidence="5 6" key="2">
    <citation type="submission" date="2018-07" db="EMBL/GenBank/DDBJ databases">
        <title>Genome sequencing of oomycete isolates from Chile give support for New Zealand origin for Phytophthora kernoviae and make available the first Nothophytophthora sp. genome.</title>
        <authorList>
            <person name="Studholme D.J."/>
            <person name="Sanfuentes E."/>
            <person name="Panda P."/>
            <person name="Hill R."/>
            <person name="Sambles C."/>
            <person name="Grant M."/>
            <person name="Williams N.M."/>
            <person name="Mcdougal R.L."/>
        </authorList>
    </citation>
    <scope>NUCLEOTIDE SEQUENCE [LARGE SCALE GENOMIC DNA]</scope>
    <source>
        <strain evidence="3">Chile2</strain>
        <strain evidence="4">Chile4</strain>
    </source>
</reference>